<dbReference type="PROSITE" id="PS00631">
    <property type="entry name" value="CYTOSOL_AP"/>
    <property type="match status" value="1"/>
</dbReference>
<dbReference type="InterPro" id="IPR000819">
    <property type="entry name" value="Peptidase_M17_C"/>
</dbReference>
<feature type="binding site" evidence="8">
    <location>
        <position position="350"/>
    </location>
    <ligand>
        <name>Mn(2+)</name>
        <dbReference type="ChEBI" id="CHEBI:29035"/>
        <label>2</label>
    </ligand>
</feature>
<dbReference type="InterPro" id="IPR043472">
    <property type="entry name" value="Macro_dom-like"/>
</dbReference>
<dbReference type="Pfam" id="PF00883">
    <property type="entry name" value="Peptidase_M17"/>
    <property type="match status" value="1"/>
</dbReference>
<evidence type="ECO:0000256" key="3">
    <source>
        <dbReference type="ARBA" id="ARBA00009528"/>
    </source>
</evidence>
<comment type="function">
    <text evidence="7 8">Presumably involved in the processing and regular turnover of intracellular proteins. Catalyzes the removal of unsubstituted N-terminal amino acids from various peptides.</text>
</comment>
<keyword evidence="6 8" id="KW-0378">Hydrolase</keyword>
<dbReference type="CDD" id="cd00433">
    <property type="entry name" value="Peptidase_M17"/>
    <property type="match status" value="1"/>
</dbReference>
<dbReference type="Gene3D" id="3.40.630.10">
    <property type="entry name" value="Zn peptidases"/>
    <property type="match status" value="1"/>
</dbReference>
<keyword evidence="8" id="KW-0963">Cytoplasm</keyword>
<feature type="active site" evidence="8">
    <location>
        <position position="352"/>
    </location>
</feature>
<dbReference type="PANTHER" id="PTHR11963:SF23">
    <property type="entry name" value="CYTOSOL AMINOPEPTIDASE"/>
    <property type="match status" value="1"/>
</dbReference>
<evidence type="ECO:0000256" key="6">
    <source>
        <dbReference type="ARBA" id="ARBA00022801"/>
    </source>
</evidence>
<dbReference type="EC" id="3.4.11.1" evidence="8"/>
<name>A0ABV7YN84_9ACTN</name>
<dbReference type="GO" id="GO:0004177">
    <property type="term" value="F:aminopeptidase activity"/>
    <property type="evidence" value="ECO:0007669"/>
    <property type="project" value="UniProtKB-KW"/>
</dbReference>
<comment type="cofactor">
    <cofactor evidence="8">
        <name>Mn(2+)</name>
        <dbReference type="ChEBI" id="CHEBI:29035"/>
    </cofactor>
    <text evidence="8">Binds 2 manganese ions per subunit.</text>
</comment>
<evidence type="ECO:0000256" key="5">
    <source>
        <dbReference type="ARBA" id="ARBA00022670"/>
    </source>
</evidence>
<evidence type="ECO:0000313" key="10">
    <source>
        <dbReference type="EMBL" id="MFC3766161.1"/>
    </source>
</evidence>
<evidence type="ECO:0000256" key="8">
    <source>
        <dbReference type="HAMAP-Rule" id="MF_00181"/>
    </source>
</evidence>
<feature type="binding site" evidence="8">
    <location>
        <position position="350"/>
    </location>
    <ligand>
        <name>Mn(2+)</name>
        <dbReference type="ChEBI" id="CHEBI:29035"/>
        <label>1</label>
    </ligand>
</feature>
<accession>A0ABV7YN84</accession>
<dbReference type="EC" id="3.4.11.10" evidence="8"/>
<gene>
    <name evidence="8" type="primary">pepA</name>
    <name evidence="10" type="ORF">ACFOUW_35395</name>
</gene>
<comment type="catalytic activity">
    <reaction evidence="2 8">
        <text>Release of an N-terminal amino acid, preferentially leucine, but not glutamic or aspartic acids.</text>
        <dbReference type="EC" id="3.4.11.10"/>
    </reaction>
</comment>
<comment type="subcellular location">
    <subcellularLocation>
        <location evidence="8">Cytoplasm</location>
    </subcellularLocation>
</comment>
<sequence>MSTTSPTIAVRKAKSASIKTDAVVVGLSPGSDGVTLARGTEELDSAFGGKLAATFASVGATGKADEVTLIPSGGAVSAPVVVGVGLGSGSPTEEQVRRAAGAALRRLAGKATTVAFVLSSDEEPGYAGALTEGTLLGAYAFDQFRSQNGTKPTKIQTVTFVTDKAPDKAVKAAVARAEAIARAVNLTRDWINRPASDLHPVEFAADAKAAAKQYGLEFEVLDEKALTKGGYGGIMGVGIGSTNPPRLVRLAYRSSKAKRHLALVGKGITFDSGGLSLKPPDAMPGMKSDMSGAAAVLATVTAVAELGLPVNVTAWAPMAENMPSGTATRPSDVLNMYGGKTVEVLNTDAEGRLVLADAMVRAGEERPDILVDVATLTGACVVALGHKTYAIITHDTDFQQHVQQTAARVGENAWPLPIPEGSRERLDSKVADLANVASDRAGGALVAAAFLAEFLPEGVRWAHLDIAGTAFNDGGPFGYTPKGATGSSVRTLIGLAEDAAAGDL</sequence>
<evidence type="ECO:0000256" key="2">
    <source>
        <dbReference type="ARBA" id="ARBA00000967"/>
    </source>
</evidence>
<protein>
    <recommendedName>
        <fullName evidence="8">Probable cytosol aminopeptidase</fullName>
        <ecNumber evidence="8">3.4.11.1</ecNumber>
    </recommendedName>
    <alternativeName>
        <fullName evidence="8">Leucine aminopeptidase</fullName>
        <shortName evidence="8">LAP</shortName>
        <ecNumber evidence="8">3.4.11.10</ecNumber>
    </alternativeName>
    <alternativeName>
        <fullName evidence="8">Leucyl aminopeptidase</fullName>
    </alternativeName>
</protein>
<dbReference type="SUPFAM" id="SSF53187">
    <property type="entry name" value="Zn-dependent exopeptidases"/>
    <property type="match status" value="1"/>
</dbReference>
<feature type="active site" evidence="8">
    <location>
        <position position="278"/>
    </location>
</feature>
<reference evidence="11" key="1">
    <citation type="journal article" date="2019" name="Int. J. Syst. Evol. Microbiol.">
        <title>The Global Catalogue of Microorganisms (GCM) 10K type strain sequencing project: providing services to taxonomists for standard genome sequencing and annotation.</title>
        <authorList>
            <consortium name="The Broad Institute Genomics Platform"/>
            <consortium name="The Broad Institute Genome Sequencing Center for Infectious Disease"/>
            <person name="Wu L."/>
            <person name="Ma J."/>
        </authorList>
    </citation>
    <scope>NUCLEOTIDE SEQUENCE [LARGE SCALE GENOMIC DNA]</scope>
    <source>
        <strain evidence="11">CGMCC 4.7241</strain>
    </source>
</reference>
<dbReference type="PRINTS" id="PR00481">
    <property type="entry name" value="LAMNOPPTDASE"/>
</dbReference>
<comment type="similarity">
    <text evidence="3 8">Belongs to the peptidase M17 family.</text>
</comment>
<proteinExistence type="inferred from homology"/>
<feature type="binding site" evidence="8">
    <location>
        <position position="289"/>
    </location>
    <ligand>
        <name>Mn(2+)</name>
        <dbReference type="ChEBI" id="CHEBI:29035"/>
        <label>2</label>
    </ligand>
</feature>
<dbReference type="Pfam" id="PF02789">
    <property type="entry name" value="Peptidase_M17_N"/>
    <property type="match status" value="1"/>
</dbReference>
<feature type="binding site" evidence="8">
    <location>
        <position position="271"/>
    </location>
    <ligand>
        <name>Mn(2+)</name>
        <dbReference type="ChEBI" id="CHEBI:29035"/>
        <label>2</label>
    </ligand>
</feature>
<keyword evidence="5 8" id="KW-0645">Protease</keyword>
<comment type="catalytic activity">
    <reaction evidence="1 8">
        <text>Release of an N-terminal amino acid, Xaa-|-Yaa-, in which Xaa is preferably Leu, but may be other amino acids including Pro although not Arg or Lys, and Yaa may be Pro. Amino acid amides and methyl esters are also readily hydrolyzed, but rates on arylamides are exceedingly low.</text>
        <dbReference type="EC" id="3.4.11.1"/>
    </reaction>
</comment>
<dbReference type="SUPFAM" id="SSF52949">
    <property type="entry name" value="Macro domain-like"/>
    <property type="match status" value="1"/>
</dbReference>
<feature type="binding site" evidence="8">
    <location>
        <position position="271"/>
    </location>
    <ligand>
        <name>Mn(2+)</name>
        <dbReference type="ChEBI" id="CHEBI:29035"/>
        <label>1</label>
    </ligand>
</feature>
<dbReference type="Proteomes" id="UP001595699">
    <property type="component" value="Unassembled WGS sequence"/>
</dbReference>
<evidence type="ECO:0000256" key="4">
    <source>
        <dbReference type="ARBA" id="ARBA00022438"/>
    </source>
</evidence>
<dbReference type="InterPro" id="IPR008283">
    <property type="entry name" value="Peptidase_M17_N"/>
</dbReference>
<feature type="domain" description="Cytosol aminopeptidase" evidence="9">
    <location>
        <begin position="346"/>
        <end position="353"/>
    </location>
</feature>
<dbReference type="RefSeq" id="WP_205120475.1">
    <property type="nucleotide sequence ID" value="NZ_JAFBCM010000001.1"/>
</dbReference>
<evidence type="ECO:0000313" key="11">
    <source>
        <dbReference type="Proteomes" id="UP001595699"/>
    </source>
</evidence>
<dbReference type="HAMAP" id="MF_00181">
    <property type="entry name" value="Cytosol_peptidase_M17"/>
    <property type="match status" value="1"/>
</dbReference>
<dbReference type="PANTHER" id="PTHR11963">
    <property type="entry name" value="LEUCINE AMINOPEPTIDASE-RELATED"/>
    <property type="match status" value="1"/>
</dbReference>
<dbReference type="Gene3D" id="3.40.220.10">
    <property type="entry name" value="Leucine Aminopeptidase, subunit E, domain 1"/>
    <property type="match status" value="1"/>
</dbReference>
<feature type="binding site" evidence="8">
    <location>
        <position position="266"/>
    </location>
    <ligand>
        <name>Mn(2+)</name>
        <dbReference type="ChEBI" id="CHEBI:29035"/>
        <label>2</label>
    </ligand>
</feature>
<evidence type="ECO:0000256" key="7">
    <source>
        <dbReference type="ARBA" id="ARBA00049972"/>
    </source>
</evidence>
<feature type="binding site" evidence="8">
    <location>
        <position position="348"/>
    </location>
    <ligand>
        <name>Mn(2+)</name>
        <dbReference type="ChEBI" id="CHEBI:29035"/>
        <label>1</label>
    </ligand>
</feature>
<dbReference type="InterPro" id="IPR011356">
    <property type="entry name" value="Leucine_aapep/pepB"/>
</dbReference>
<comment type="caution">
    <text evidence="10">The sequence shown here is derived from an EMBL/GenBank/DDBJ whole genome shotgun (WGS) entry which is preliminary data.</text>
</comment>
<dbReference type="InterPro" id="IPR023042">
    <property type="entry name" value="Peptidase_M17_leu_NH2_pept"/>
</dbReference>
<keyword evidence="8" id="KW-0479">Metal-binding</keyword>
<organism evidence="10 11">
    <name type="scientific">Tenggerimyces flavus</name>
    <dbReference type="NCBI Taxonomy" id="1708749"/>
    <lineage>
        <taxon>Bacteria</taxon>
        <taxon>Bacillati</taxon>
        <taxon>Actinomycetota</taxon>
        <taxon>Actinomycetes</taxon>
        <taxon>Propionibacteriales</taxon>
        <taxon>Nocardioidaceae</taxon>
        <taxon>Tenggerimyces</taxon>
    </lineage>
</organism>
<keyword evidence="8" id="KW-0464">Manganese</keyword>
<keyword evidence="4 8" id="KW-0031">Aminopeptidase</keyword>
<dbReference type="NCBIfam" id="NF002073">
    <property type="entry name" value="PRK00913.1-2"/>
    <property type="match status" value="1"/>
</dbReference>
<dbReference type="EMBL" id="JBHRZH010000049">
    <property type="protein sequence ID" value="MFC3766161.1"/>
    <property type="molecule type" value="Genomic_DNA"/>
</dbReference>
<evidence type="ECO:0000259" key="9">
    <source>
        <dbReference type="PROSITE" id="PS00631"/>
    </source>
</evidence>
<keyword evidence="11" id="KW-1185">Reference proteome</keyword>
<evidence type="ECO:0000256" key="1">
    <source>
        <dbReference type="ARBA" id="ARBA00000135"/>
    </source>
</evidence>